<gene>
    <name evidence="2" type="ORF">AFK76_10145</name>
</gene>
<protein>
    <submittedName>
        <fullName evidence="2">Uncharacterized protein</fullName>
    </submittedName>
</protein>
<proteinExistence type="predicted"/>
<reference evidence="2 3" key="1">
    <citation type="submission" date="2015-08" db="EMBL/GenBank/DDBJ databases">
        <title>Genome sequencing and assembly of the deep-sea bacterium Idiomarina zobellii.</title>
        <authorList>
            <person name="Mithoefer S.D."/>
            <person name="Rheaume B.A."/>
            <person name="MacLea K.S."/>
        </authorList>
    </citation>
    <scope>NUCLEOTIDE SEQUENCE [LARGE SCALE GENOMIC DNA]</scope>
    <source>
        <strain evidence="2 3">KMM 231</strain>
    </source>
</reference>
<dbReference type="Proteomes" id="UP000053030">
    <property type="component" value="Unassembled WGS sequence"/>
</dbReference>
<dbReference type="PROSITE" id="PS51257">
    <property type="entry name" value="PROKAR_LIPOPROTEIN"/>
    <property type="match status" value="1"/>
</dbReference>
<sequence>MRESIMKKWIVAPLAAVVLSACMSTSNENAATLDRNQAVADLSVQMEELGFNRVEIQPGVDEFLNICASILERQYNVMGEYRTQTENYVDVQAFLTAHQGKSEEELRAAIIAFDEKAETEDDKIGPKLAAYNSAIEGVSEQNTKLATDITVQLAQAAIILSEHSTTVAKAGSLGMVSGWMSGNEQNADNNLGLAILRAKDQIDLASDANEIITLEQETIEAINALQDELEAKG</sequence>
<dbReference type="AlphaFoldDB" id="A0A837N769"/>
<accession>A0A837N769</accession>
<keyword evidence="1" id="KW-0732">Signal</keyword>
<comment type="caution">
    <text evidence="2">The sequence shown here is derived from an EMBL/GenBank/DDBJ whole genome shotgun (WGS) entry which is preliminary data.</text>
</comment>
<feature type="chain" id="PRO_5032590164" evidence="1">
    <location>
        <begin position="31"/>
        <end position="233"/>
    </location>
</feature>
<evidence type="ECO:0000313" key="3">
    <source>
        <dbReference type="Proteomes" id="UP000053030"/>
    </source>
</evidence>
<evidence type="ECO:0000313" key="2">
    <source>
        <dbReference type="EMBL" id="KPD23202.1"/>
    </source>
</evidence>
<organism evidence="2 3">
    <name type="scientific">Idiomarina zobellii</name>
    <dbReference type="NCBI Taxonomy" id="86103"/>
    <lineage>
        <taxon>Bacteria</taxon>
        <taxon>Pseudomonadati</taxon>
        <taxon>Pseudomonadota</taxon>
        <taxon>Gammaproteobacteria</taxon>
        <taxon>Alteromonadales</taxon>
        <taxon>Idiomarinaceae</taxon>
        <taxon>Idiomarina</taxon>
    </lineage>
</organism>
<keyword evidence="3" id="KW-1185">Reference proteome</keyword>
<evidence type="ECO:0000256" key="1">
    <source>
        <dbReference type="SAM" id="SignalP"/>
    </source>
</evidence>
<dbReference type="EMBL" id="LHSG01000012">
    <property type="protein sequence ID" value="KPD23202.1"/>
    <property type="molecule type" value="Genomic_DNA"/>
</dbReference>
<feature type="signal peptide" evidence="1">
    <location>
        <begin position="1"/>
        <end position="30"/>
    </location>
</feature>
<name>A0A837N769_9GAMM</name>